<evidence type="ECO:0000313" key="2">
    <source>
        <dbReference type="EMBL" id="WWD06400.1"/>
    </source>
</evidence>
<dbReference type="KEGG" id="ker:91103291"/>
<keyword evidence="3" id="KW-1185">Reference proteome</keyword>
<dbReference type="RefSeq" id="XP_066084367.1">
    <property type="nucleotide sequence ID" value="XM_066228270.1"/>
</dbReference>
<gene>
    <name evidence="2" type="ORF">V865_004490</name>
</gene>
<keyword evidence="1" id="KW-0732">Signal</keyword>
<dbReference type="GeneID" id="91103291"/>
<organism evidence="2 3">
    <name type="scientific">Kwoniella europaea PYCC6329</name>
    <dbReference type="NCBI Taxonomy" id="1423913"/>
    <lineage>
        <taxon>Eukaryota</taxon>
        <taxon>Fungi</taxon>
        <taxon>Dikarya</taxon>
        <taxon>Basidiomycota</taxon>
        <taxon>Agaricomycotina</taxon>
        <taxon>Tremellomycetes</taxon>
        <taxon>Tremellales</taxon>
        <taxon>Cryptococcaceae</taxon>
        <taxon>Kwoniella</taxon>
    </lineage>
</organism>
<dbReference type="EMBL" id="CP144089">
    <property type="protein sequence ID" value="WWD06400.1"/>
    <property type="molecule type" value="Genomic_DNA"/>
</dbReference>
<accession>A0AAX4KLB7</accession>
<protein>
    <submittedName>
        <fullName evidence="2">Uncharacterized protein</fullName>
    </submittedName>
</protein>
<feature type="signal peptide" evidence="1">
    <location>
        <begin position="1"/>
        <end position="20"/>
    </location>
</feature>
<evidence type="ECO:0000256" key="1">
    <source>
        <dbReference type="SAM" id="SignalP"/>
    </source>
</evidence>
<evidence type="ECO:0000313" key="3">
    <source>
        <dbReference type="Proteomes" id="UP001358614"/>
    </source>
</evidence>
<dbReference type="Proteomes" id="UP001358614">
    <property type="component" value="Chromosome 1"/>
</dbReference>
<proteinExistence type="predicted"/>
<dbReference type="AlphaFoldDB" id="A0AAX4KLB7"/>
<sequence length="114" mass="12304">MQLAIGSVFAVLSVLGGTAAQGDLYAQPIVVEKPSCITMDLFQSTFEKICPLWEPKPVNDVGFYYENTTFMLGDKSGSNTDTQATVQCRYYTSRQAVKNSANEIVPALGGTIIA</sequence>
<name>A0AAX4KLB7_9TREE</name>
<feature type="chain" id="PRO_5043421852" evidence="1">
    <location>
        <begin position="21"/>
        <end position="114"/>
    </location>
</feature>
<reference evidence="2 3" key="1">
    <citation type="submission" date="2024-01" db="EMBL/GenBank/DDBJ databases">
        <title>Comparative genomics of Cryptococcus and Kwoniella reveals pathogenesis evolution and contrasting modes of karyotype evolution via chromosome fusion or intercentromeric recombination.</title>
        <authorList>
            <person name="Coelho M.A."/>
            <person name="David-Palma M."/>
            <person name="Shea T."/>
            <person name="Bowers K."/>
            <person name="McGinley-Smith S."/>
            <person name="Mohammad A.W."/>
            <person name="Gnirke A."/>
            <person name="Yurkov A.M."/>
            <person name="Nowrousian M."/>
            <person name="Sun S."/>
            <person name="Cuomo C.A."/>
            <person name="Heitman J."/>
        </authorList>
    </citation>
    <scope>NUCLEOTIDE SEQUENCE [LARGE SCALE GENOMIC DNA]</scope>
    <source>
        <strain evidence="2 3">PYCC6329</strain>
    </source>
</reference>